<proteinExistence type="predicted"/>
<dbReference type="EMBL" id="JANEYG010000086">
    <property type="protein sequence ID" value="KAJ8913827.1"/>
    <property type="molecule type" value="Genomic_DNA"/>
</dbReference>
<name>A0AAV8VIB1_9CUCU</name>
<reference evidence="1 2" key="1">
    <citation type="journal article" date="2023" name="Insect Mol. Biol.">
        <title>Genome sequencing provides insights into the evolution of gene families encoding plant cell wall-degrading enzymes in longhorned beetles.</title>
        <authorList>
            <person name="Shin N.R."/>
            <person name="Okamura Y."/>
            <person name="Kirsch R."/>
            <person name="Pauchet Y."/>
        </authorList>
    </citation>
    <scope>NUCLEOTIDE SEQUENCE [LARGE SCALE GENOMIC DNA]</scope>
    <source>
        <strain evidence="1">EAD_L_NR</strain>
    </source>
</reference>
<comment type="caution">
    <text evidence="1">The sequence shown here is derived from an EMBL/GenBank/DDBJ whole genome shotgun (WGS) entry which is preliminary data.</text>
</comment>
<evidence type="ECO:0000313" key="1">
    <source>
        <dbReference type="EMBL" id="KAJ8913827.1"/>
    </source>
</evidence>
<dbReference type="AlphaFoldDB" id="A0AAV8VIB1"/>
<sequence length="115" mass="13394">MKCLFLTSWQIDYNLQFLTAVHSRQVQSSKNILIATAKQFYFSSCVFTDIRCEKFTYSASLRSILRTRSGCISNDVIMPPARSVPQQTRTPLQYEYECFSFVFHGSMMEYNLEMA</sequence>
<gene>
    <name evidence="1" type="ORF">NQ315_003736</name>
</gene>
<evidence type="ECO:0000313" key="2">
    <source>
        <dbReference type="Proteomes" id="UP001159042"/>
    </source>
</evidence>
<accession>A0AAV8VIB1</accession>
<organism evidence="1 2">
    <name type="scientific">Exocentrus adspersus</name>
    <dbReference type="NCBI Taxonomy" id="1586481"/>
    <lineage>
        <taxon>Eukaryota</taxon>
        <taxon>Metazoa</taxon>
        <taxon>Ecdysozoa</taxon>
        <taxon>Arthropoda</taxon>
        <taxon>Hexapoda</taxon>
        <taxon>Insecta</taxon>
        <taxon>Pterygota</taxon>
        <taxon>Neoptera</taxon>
        <taxon>Endopterygota</taxon>
        <taxon>Coleoptera</taxon>
        <taxon>Polyphaga</taxon>
        <taxon>Cucujiformia</taxon>
        <taxon>Chrysomeloidea</taxon>
        <taxon>Cerambycidae</taxon>
        <taxon>Lamiinae</taxon>
        <taxon>Acanthocinini</taxon>
        <taxon>Exocentrus</taxon>
    </lineage>
</organism>
<dbReference type="Proteomes" id="UP001159042">
    <property type="component" value="Unassembled WGS sequence"/>
</dbReference>
<protein>
    <submittedName>
        <fullName evidence="1">Uncharacterized protein</fullName>
    </submittedName>
</protein>
<keyword evidence="2" id="KW-1185">Reference proteome</keyword>